<comment type="caution">
    <text evidence="3">The sequence shown here is derived from an EMBL/GenBank/DDBJ whole genome shotgun (WGS) entry which is preliminary data.</text>
</comment>
<evidence type="ECO:0000256" key="1">
    <source>
        <dbReference type="ARBA" id="ARBA00022630"/>
    </source>
</evidence>
<dbReference type="Gene3D" id="3.20.20.70">
    <property type="entry name" value="Aldolase class I"/>
    <property type="match status" value="1"/>
</dbReference>
<dbReference type="RefSeq" id="WP_004908812.1">
    <property type="nucleotide sequence ID" value="NZ_BJJW01000015.1"/>
</dbReference>
<protein>
    <submittedName>
        <fullName evidence="3">NADH-dependent flavin oxidoreductase</fullName>
    </submittedName>
</protein>
<name>A0A5A5U283_LEUCI</name>
<dbReference type="PANTHER" id="PTHR43656">
    <property type="entry name" value="BINDING OXIDOREDUCTASE, PUTATIVE (AFU_ORTHOLOGUE AFUA_2G08260)-RELATED"/>
    <property type="match status" value="1"/>
</dbReference>
<dbReference type="PANTHER" id="PTHR43656:SF2">
    <property type="entry name" value="BINDING OXIDOREDUCTASE, PUTATIVE (AFU_ORTHOLOGUE AFUA_2G08260)-RELATED"/>
    <property type="match status" value="1"/>
</dbReference>
<evidence type="ECO:0000256" key="2">
    <source>
        <dbReference type="ARBA" id="ARBA00023002"/>
    </source>
</evidence>
<dbReference type="GO" id="GO:0010181">
    <property type="term" value="F:FMN binding"/>
    <property type="evidence" value="ECO:0007669"/>
    <property type="project" value="InterPro"/>
</dbReference>
<dbReference type="InterPro" id="IPR013785">
    <property type="entry name" value="Aldolase_TIM"/>
</dbReference>
<reference evidence="3 4" key="1">
    <citation type="submission" date="2019-04" db="EMBL/GenBank/DDBJ databases">
        <title>A pseudo-fructophilic Leuconostoc citreum strain F192-5 isolated from peel of satsuma mandarin: the first report for isolation and characterization of strain-dependent fructophilic-like characteristics.</title>
        <authorList>
            <person name="Maeno S."/>
            <person name="Tanizawa Y."/>
            <person name="Kajikawa A."/>
            <person name="Kanesaki Y."/>
            <person name="Kubota E."/>
            <person name="Arita M."/>
            <person name="Leon D."/>
            <person name="Endo A."/>
        </authorList>
    </citation>
    <scope>NUCLEOTIDE SEQUENCE [LARGE SCALE GENOMIC DNA]</scope>
    <source>
        <strain evidence="3 4">F192-5</strain>
    </source>
</reference>
<dbReference type="InterPro" id="IPR001155">
    <property type="entry name" value="OxRdtase_FMN_N"/>
</dbReference>
<proteinExistence type="predicted"/>
<dbReference type="CDD" id="cd04735">
    <property type="entry name" value="OYE_like_4_FMN"/>
    <property type="match status" value="1"/>
</dbReference>
<dbReference type="Proteomes" id="UP000323274">
    <property type="component" value="Unassembled WGS sequence"/>
</dbReference>
<dbReference type="AlphaFoldDB" id="A0A5A5U283"/>
<dbReference type="SUPFAM" id="SSF51395">
    <property type="entry name" value="FMN-linked oxidoreductases"/>
    <property type="match status" value="1"/>
</dbReference>
<dbReference type="EMBL" id="BJJW01000015">
    <property type="protein sequence ID" value="GDZ84489.1"/>
    <property type="molecule type" value="Genomic_DNA"/>
</dbReference>
<gene>
    <name evidence="3" type="ORF">LCIT_17310</name>
</gene>
<sequence length="411" mass="45789">MQMNYDFLDNFIFPNKAITLKNRVVMAPTTLRASFEDGSVTTDELAYYQLRSKGVGLVIAEAAYVNPLGRGWEGAISIADDDKIPGLRRLASAIQSGGAKAVLQLVAAGRQSTTTILRGEQPVSASAQAYPHGEHEQPRALSHEEIAQNINDFAQATKRAILAGFDGVEIHGANLYLLQQFFSPESNRREDIWGGTRDKRSRFGLAVTAKVAQTIKKYAEKPFLLGYRQSPEESTTPGISLTDSIAFAQKLTQLPVDYLHLSLKDATQTSFRDKKDTTPIVSRYRQALPDQYPIMVAGLLKQPGQVEALMDLGATFAALGRQLIIDPNWVEKIVANDEKSIRYALSPSEFETLAIPKPLENWLLTRFRNGLPLTTDPEFNPERPWQYYKHATLSDRKPIDPTKLMTLKPKK</sequence>
<dbReference type="GO" id="GO:0016491">
    <property type="term" value="F:oxidoreductase activity"/>
    <property type="evidence" value="ECO:0007669"/>
    <property type="project" value="UniProtKB-KW"/>
</dbReference>
<accession>A0A5A5U283</accession>
<keyword evidence="1" id="KW-0285">Flavoprotein</keyword>
<dbReference type="InterPro" id="IPR051799">
    <property type="entry name" value="NADH_flavin_oxidoreductase"/>
</dbReference>
<dbReference type="OMA" id="RYSQWKQ"/>
<evidence type="ECO:0000313" key="3">
    <source>
        <dbReference type="EMBL" id="GDZ84489.1"/>
    </source>
</evidence>
<evidence type="ECO:0000313" key="4">
    <source>
        <dbReference type="Proteomes" id="UP000323274"/>
    </source>
</evidence>
<organism evidence="3 4">
    <name type="scientific">Leuconostoc citreum</name>
    <dbReference type="NCBI Taxonomy" id="33964"/>
    <lineage>
        <taxon>Bacteria</taxon>
        <taxon>Bacillati</taxon>
        <taxon>Bacillota</taxon>
        <taxon>Bacilli</taxon>
        <taxon>Lactobacillales</taxon>
        <taxon>Lactobacillaceae</taxon>
        <taxon>Leuconostoc</taxon>
    </lineage>
</organism>
<dbReference type="Pfam" id="PF00724">
    <property type="entry name" value="Oxidored_FMN"/>
    <property type="match status" value="1"/>
</dbReference>
<keyword evidence="2" id="KW-0560">Oxidoreductase</keyword>